<gene>
    <name evidence="8" type="ORF">JW886_02040</name>
</gene>
<dbReference type="GO" id="GO:0005886">
    <property type="term" value="C:plasma membrane"/>
    <property type="evidence" value="ECO:0007669"/>
    <property type="project" value="UniProtKB-SubCell"/>
</dbReference>
<keyword evidence="3" id="KW-1003">Cell membrane</keyword>
<feature type="transmembrane region" description="Helical" evidence="7">
    <location>
        <begin position="439"/>
        <end position="459"/>
    </location>
</feature>
<keyword evidence="6 7" id="KW-0472">Membrane</keyword>
<keyword evidence="9" id="KW-1185">Reference proteome</keyword>
<dbReference type="PANTHER" id="PTHR30250">
    <property type="entry name" value="PST FAMILY PREDICTED COLANIC ACID TRANSPORTER"/>
    <property type="match status" value="1"/>
</dbReference>
<comment type="subcellular location">
    <subcellularLocation>
        <location evidence="1">Cell membrane</location>
        <topology evidence="1">Multi-pass membrane protein</topology>
    </subcellularLocation>
</comment>
<proteinExistence type="inferred from homology"/>
<reference evidence="8 9" key="1">
    <citation type="submission" date="2021-02" db="EMBL/GenBank/DDBJ databases">
        <title>Complete genome sequence of Lactococcus lactis strain K_LL004.</title>
        <authorList>
            <person name="Kim H.B."/>
        </authorList>
    </citation>
    <scope>NUCLEOTIDE SEQUENCE [LARGE SCALE GENOMIC DNA]</scope>
    <source>
        <strain evidence="8 9">K_LL004</strain>
    </source>
</reference>
<feature type="transmembrane region" description="Helical" evidence="7">
    <location>
        <begin position="280"/>
        <end position="302"/>
    </location>
</feature>
<evidence type="ECO:0000313" key="8">
    <source>
        <dbReference type="EMBL" id="QSE77065.1"/>
    </source>
</evidence>
<evidence type="ECO:0000313" key="9">
    <source>
        <dbReference type="Proteomes" id="UP000663608"/>
    </source>
</evidence>
<feature type="transmembrane region" description="Helical" evidence="7">
    <location>
        <begin position="40"/>
        <end position="64"/>
    </location>
</feature>
<dbReference type="Proteomes" id="UP000663608">
    <property type="component" value="Chromosome"/>
</dbReference>
<evidence type="ECO:0000256" key="7">
    <source>
        <dbReference type="SAM" id="Phobius"/>
    </source>
</evidence>
<feature type="transmembrane region" description="Helical" evidence="7">
    <location>
        <begin position="415"/>
        <end position="433"/>
    </location>
</feature>
<accession>A0AA45KGR7</accession>
<feature type="transmembrane region" description="Helical" evidence="7">
    <location>
        <begin position="350"/>
        <end position="372"/>
    </location>
</feature>
<feature type="transmembrane region" description="Helical" evidence="7">
    <location>
        <begin position="143"/>
        <end position="161"/>
    </location>
</feature>
<keyword evidence="5 7" id="KW-1133">Transmembrane helix</keyword>
<feature type="transmembrane region" description="Helical" evidence="7">
    <location>
        <begin position="167"/>
        <end position="187"/>
    </location>
</feature>
<dbReference type="CDD" id="cd13127">
    <property type="entry name" value="MATE_tuaB_like"/>
    <property type="match status" value="1"/>
</dbReference>
<feature type="transmembrane region" description="Helical" evidence="7">
    <location>
        <begin position="112"/>
        <end position="131"/>
    </location>
</feature>
<evidence type="ECO:0000256" key="3">
    <source>
        <dbReference type="ARBA" id="ARBA00022475"/>
    </source>
</evidence>
<feature type="transmembrane region" description="Helical" evidence="7">
    <location>
        <begin position="7"/>
        <end position="28"/>
    </location>
</feature>
<comment type="similarity">
    <text evidence="2">Belongs to the polysaccharide synthase family.</text>
</comment>
<organism evidence="8 9">
    <name type="scientific">Lactococcus taiwanensis</name>
    <dbReference type="NCBI Taxonomy" id="1151742"/>
    <lineage>
        <taxon>Bacteria</taxon>
        <taxon>Bacillati</taxon>
        <taxon>Bacillota</taxon>
        <taxon>Bacilli</taxon>
        <taxon>Lactobacillales</taxon>
        <taxon>Streptococcaceae</taxon>
        <taxon>Lactococcus</taxon>
    </lineage>
</organism>
<dbReference type="PANTHER" id="PTHR30250:SF10">
    <property type="entry name" value="LIPOPOLYSACCHARIDE BIOSYNTHESIS PROTEIN WZXC"/>
    <property type="match status" value="1"/>
</dbReference>
<dbReference type="RefSeq" id="WP_075525199.1">
    <property type="nucleotide sequence ID" value="NZ_BNDT01000002.1"/>
</dbReference>
<evidence type="ECO:0000256" key="5">
    <source>
        <dbReference type="ARBA" id="ARBA00022989"/>
    </source>
</evidence>
<evidence type="ECO:0000256" key="6">
    <source>
        <dbReference type="ARBA" id="ARBA00023136"/>
    </source>
</evidence>
<dbReference type="AlphaFoldDB" id="A0AA45KGR7"/>
<dbReference type="InterPro" id="IPR050833">
    <property type="entry name" value="Poly_Biosynth_Transport"/>
</dbReference>
<name>A0AA45KGR7_9LACT</name>
<keyword evidence="4 7" id="KW-0812">Transmembrane</keyword>
<protein>
    <submittedName>
        <fullName evidence="8">Lipopolysaccharide biosynthesis protein</fullName>
    </submittedName>
</protein>
<feature type="transmembrane region" description="Helical" evidence="7">
    <location>
        <begin position="378"/>
        <end position="394"/>
    </location>
</feature>
<feature type="transmembrane region" description="Helical" evidence="7">
    <location>
        <begin position="76"/>
        <end position="100"/>
    </location>
</feature>
<dbReference type="KEGG" id="lti:JW886_02040"/>
<evidence type="ECO:0000256" key="4">
    <source>
        <dbReference type="ARBA" id="ARBA00022692"/>
    </source>
</evidence>
<feature type="transmembrane region" description="Helical" evidence="7">
    <location>
        <begin position="322"/>
        <end position="343"/>
    </location>
</feature>
<dbReference type="Pfam" id="PF13440">
    <property type="entry name" value="Polysacc_synt_3"/>
    <property type="match status" value="1"/>
</dbReference>
<evidence type="ECO:0000256" key="2">
    <source>
        <dbReference type="ARBA" id="ARBA00007430"/>
    </source>
</evidence>
<dbReference type="EMBL" id="CP070872">
    <property type="protein sequence ID" value="QSE77065.1"/>
    <property type="molecule type" value="Genomic_DNA"/>
</dbReference>
<sequence length="473" mass="53019">MKNLKTGMFFTTIGVYSNFLLQLIINAVLSRLLTPAEYGIVAIIQVFIVFFSMMIEAGMGPAIIQNKRLSEEDIKILFNYSIIFALAVAVIFGLFGHVLALVYNNDIYKTLTWVQAISVLFNGMNIVPSALLNKSKRFKQVNFSLVIGNIMAGIVGVGLAFLHFGVYALIISAIISSIVNFSFNAYFTKVRFSKKFDLTPLKEIWEFSKNQFAFNFINYFSRNSDNILVGKFMGEVALANYSKAYQLLMLPNTLFLGIINPVLQPVLSDYQDNVSYIRDIYYKIVHILALIGIPLSIFLSLSSKQIIFFLFGSQWEQAVTPFAILALTVWVQMTLSSSGAIFQSRNQPRLLFNTGVISAIIIVGSIIVGIFAGTITSVAISLSVGFVINFFINFRRVVKISLEGSMLKFLAEFKSPCYLGILTFIVLEVISIFEPQNIFFVLVIRGIGLIVTMLLYITLTKEKNLIQEILRSK</sequence>
<evidence type="ECO:0000256" key="1">
    <source>
        <dbReference type="ARBA" id="ARBA00004651"/>
    </source>
</evidence>